<name>A0A0J7ZEJ6_STRVR</name>
<sequence>MSQADRLVDAAQIVAEFGTSKSRVSEWNKDPDSGFPRVARTEGGKRFWRYDLVAEFFARRAPKQRTLPAAVLEADQDELLTKPEVARLLGYASTATIDAYFRDRPAYFPQPDHVGGDGPHWRRGTIVTWATNRPGKGRRRSAASAPLPEVSADGDPNELLGTAEVAALLGYGSVPSFSSALSQGRIPELPAPDSTEKKEGVRGRPSRKWRRATVVAVARRRGVLPAAGKEDEDLVGAEEAAQILGYKDADSFLSALGHGYLPGLDEPDGLEYRRGSAGRPRQQRWRRSRLEKLAARRSSSP</sequence>
<dbReference type="EMBL" id="LFNT01000014">
    <property type="protein sequence ID" value="KMS74259.1"/>
    <property type="molecule type" value="Genomic_DNA"/>
</dbReference>
<evidence type="ECO:0000313" key="3">
    <source>
        <dbReference type="Proteomes" id="UP000037432"/>
    </source>
</evidence>
<dbReference type="AlphaFoldDB" id="A0A0J7ZEJ6"/>
<gene>
    <name evidence="2" type="ORF">ACM01_15250</name>
</gene>
<proteinExistence type="predicted"/>
<dbReference type="OrthoDB" id="4172585at2"/>
<protein>
    <submittedName>
        <fullName evidence="2">Uncharacterized protein</fullName>
    </submittedName>
</protein>
<accession>A0A0J7ZEJ6</accession>
<feature type="region of interest" description="Disordered" evidence="1">
    <location>
        <begin position="132"/>
        <end position="156"/>
    </location>
</feature>
<dbReference type="RefSeq" id="WP_048581740.1">
    <property type="nucleotide sequence ID" value="NZ_LFNT01000014.1"/>
</dbReference>
<organism evidence="2 3">
    <name type="scientific">Streptomyces viridochromogenes</name>
    <dbReference type="NCBI Taxonomy" id="1938"/>
    <lineage>
        <taxon>Bacteria</taxon>
        <taxon>Bacillati</taxon>
        <taxon>Actinomycetota</taxon>
        <taxon>Actinomycetes</taxon>
        <taxon>Kitasatosporales</taxon>
        <taxon>Streptomycetaceae</taxon>
        <taxon>Streptomyces</taxon>
    </lineage>
</organism>
<evidence type="ECO:0000256" key="1">
    <source>
        <dbReference type="SAM" id="MobiDB-lite"/>
    </source>
</evidence>
<feature type="region of interest" description="Disordered" evidence="1">
    <location>
        <begin position="183"/>
        <end position="209"/>
    </location>
</feature>
<evidence type="ECO:0000313" key="2">
    <source>
        <dbReference type="EMBL" id="KMS74259.1"/>
    </source>
</evidence>
<feature type="region of interest" description="Disordered" evidence="1">
    <location>
        <begin position="263"/>
        <end position="301"/>
    </location>
</feature>
<reference evidence="2 3" key="1">
    <citation type="submission" date="2015-06" db="EMBL/GenBank/DDBJ databases">
        <authorList>
            <person name="Ju K.-S."/>
            <person name="Doroghazi J.R."/>
            <person name="Metcalf W.W."/>
        </authorList>
    </citation>
    <scope>NUCLEOTIDE SEQUENCE [LARGE SCALE GENOMIC DNA]</scope>
    <source>
        <strain evidence="2 3">NRRL 3414</strain>
    </source>
</reference>
<dbReference type="PATRIC" id="fig|1938.3.peg.8638"/>
<dbReference type="Proteomes" id="UP000037432">
    <property type="component" value="Unassembled WGS sequence"/>
</dbReference>
<comment type="caution">
    <text evidence="2">The sequence shown here is derived from an EMBL/GenBank/DDBJ whole genome shotgun (WGS) entry which is preliminary data.</text>
</comment>